<organism evidence="2 3">
    <name type="scientific">Gymnopus androsaceus JB14</name>
    <dbReference type="NCBI Taxonomy" id="1447944"/>
    <lineage>
        <taxon>Eukaryota</taxon>
        <taxon>Fungi</taxon>
        <taxon>Dikarya</taxon>
        <taxon>Basidiomycota</taxon>
        <taxon>Agaricomycotina</taxon>
        <taxon>Agaricomycetes</taxon>
        <taxon>Agaricomycetidae</taxon>
        <taxon>Agaricales</taxon>
        <taxon>Marasmiineae</taxon>
        <taxon>Omphalotaceae</taxon>
        <taxon>Gymnopus</taxon>
    </lineage>
</organism>
<proteinExistence type="predicted"/>
<keyword evidence="3" id="KW-1185">Reference proteome</keyword>
<reference evidence="2" key="1">
    <citation type="journal article" date="2019" name="Environ. Microbiol.">
        <title>Fungal ecological strategies reflected in gene transcription - a case study of two litter decomposers.</title>
        <authorList>
            <person name="Barbi F."/>
            <person name="Kohler A."/>
            <person name="Barry K."/>
            <person name="Baskaran P."/>
            <person name="Daum C."/>
            <person name="Fauchery L."/>
            <person name="Ihrmark K."/>
            <person name="Kuo A."/>
            <person name="LaButti K."/>
            <person name="Lipzen A."/>
            <person name="Morin E."/>
            <person name="Grigoriev I.V."/>
            <person name="Henrissat B."/>
            <person name="Lindahl B."/>
            <person name="Martin F."/>
        </authorList>
    </citation>
    <scope>NUCLEOTIDE SEQUENCE</scope>
    <source>
        <strain evidence="2">JB14</strain>
    </source>
</reference>
<gene>
    <name evidence="2" type="ORF">BT96DRAFT_985360</name>
</gene>
<name>A0A6A4IJ62_9AGAR</name>
<dbReference type="Proteomes" id="UP000799118">
    <property type="component" value="Unassembled WGS sequence"/>
</dbReference>
<evidence type="ECO:0000313" key="2">
    <source>
        <dbReference type="EMBL" id="KAE9409037.1"/>
    </source>
</evidence>
<evidence type="ECO:0000313" key="3">
    <source>
        <dbReference type="Proteomes" id="UP000799118"/>
    </source>
</evidence>
<feature type="region of interest" description="Disordered" evidence="1">
    <location>
        <begin position="111"/>
        <end position="134"/>
    </location>
</feature>
<dbReference type="EMBL" id="ML769389">
    <property type="protein sequence ID" value="KAE9409037.1"/>
    <property type="molecule type" value="Genomic_DNA"/>
</dbReference>
<evidence type="ECO:0000256" key="1">
    <source>
        <dbReference type="SAM" id="MobiDB-lite"/>
    </source>
</evidence>
<sequence>MAQGSKHVSVVVNDDQRRCELLQHLIDKPPNFLVSQALQKGTHMRQNCKCEAILIRHQVAISSRSHTLYHDQHISEHSLSNDVGSLRLAPGLTSIPHSSCLSICAASHLTNPDPRDQDKRARSGEAVLPRRSVL</sequence>
<protein>
    <submittedName>
        <fullName evidence="2">Uncharacterized protein</fullName>
    </submittedName>
</protein>
<feature type="compositionally biased region" description="Basic and acidic residues" evidence="1">
    <location>
        <begin position="113"/>
        <end position="123"/>
    </location>
</feature>
<dbReference type="AlphaFoldDB" id="A0A6A4IJ62"/>
<accession>A0A6A4IJ62</accession>